<evidence type="ECO:0000256" key="5">
    <source>
        <dbReference type="ARBA" id="ARBA00022989"/>
    </source>
</evidence>
<dbReference type="RefSeq" id="WP_269124027.1">
    <property type="nucleotide sequence ID" value="NZ_JAPUBN010000013.1"/>
</dbReference>
<keyword evidence="5 7" id="KW-1133">Transmembrane helix</keyword>
<evidence type="ECO:0000259" key="8">
    <source>
        <dbReference type="Pfam" id="PF00535"/>
    </source>
</evidence>
<keyword evidence="6 7" id="KW-0472">Membrane</keyword>
<protein>
    <submittedName>
        <fullName evidence="9">Glycosyltransferase family 2 protein</fullName>
    </submittedName>
</protein>
<evidence type="ECO:0000256" key="6">
    <source>
        <dbReference type="ARBA" id="ARBA00023136"/>
    </source>
</evidence>
<dbReference type="Proteomes" id="UP001149719">
    <property type="component" value="Unassembled WGS sequence"/>
</dbReference>
<feature type="transmembrane region" description="Helical" evidence="7">
    <location>
        <begin position="230"/>
        <end position="253"/>
    </location>
</feature>
<proteinExistence type="predicted"/>
<keyword evidence="2" id="KW-0328">Glycosyltransferase</keyword>
<evidence type="ECO:0000313" key="9">
    <source>
        <dbReference type="EMBL" id="MCZ2721337.1"/>
    </source>
</evidence>
<evidence type="ECO:0000256" key="2">
    <source>
        <dbReference type="ARBA" id="ARBA00022676"/>
    </source>
</evidence>
<keyword evidence="3" id="KW-0808">Transferase</keyword>
<evidence type="ECO:0000256" key="1">
    <source>
        <dbReference type="ARBA" id="ARBA00004141"/>
    </source>
</evidence>
<dbReference type="SUPFAM" id="SSF53448">
    <property type="entry name" value="Nucleotide-diphospho-sugar transferases"/>
    <property type="match status" value="1"/>
</dbReference>
<dbReference type="EMBL" id="JAPUBN010000013">
    <property type="protein sequence ID" value="MCZ2721337.1"/>
    <property type="molecule type" value="Genomic_DNA"/>
</dbReference>
<feature type="transmembrane region" description="Helical" evidence="7">
    <location>
        <begin position="265"/>
        <end position="288"/>
    </location>
</feature>
<gene>
    <name evidence="9" type="ORF">O1D97_06665</name>
</gene>
<feature type="domain" description="Glycosyltransferase 2-like" evidence="8">
    <location>
        <begin position="6"/>
        <end position="134"/>
    </location>
</feature>
<evidence type="ECO:0000256" key="7">
    <source>
        <dbReference type="SAM" id="Phobius"/>
    </source>
</evidence>
<dbReference type="InterPro" id="IPR050256">
    <property type="entry name" value="Glycosyltransferase_2"/>
</dbReference>
<dbReference type="PANTHER" id="PTHR48090:SF1">
    <property type="entry name" value="PROPHAGE BACTOPRENOL GLUCOSYL TRANSFERASE HOMOLOG"/>
    <property type="match status" value="1"/>
</dbReference>
<dbReference type="Gene3D" id="3.90.550.10">
    <property type="entry name" value="Spore Coat Polysaccharide Biosynthesis Protein SpsA, Chain A"/>
    <property type="match status" value="1"/>
</dbReference>
<organism evidence="9 10">
    <name type="scientific">Marinomonas phaeophyticola</name>
    <dbReference type="NCBI Taxonomy" id="3004091"/>
    <lineage>
        <taxon>Bacteria</taxon>
        <taxon>Pseudomonadati</taxon>
        <taxon>Pseudomonadota</taxon>
        <taxon>Gammaproteobacteria</taxon>
        <taxon>Oceanospirillales</taxon>
        <taxon>Oceanospirillaceae</taxon>
        <taxon>Marinomonas</taxon>
    </lineage>
</organism>
<name>A0ABT4JTI4_9GAMM</name>
<evidence type="ECO:0000256" key="4">
    <source>
        <dbReference type="ARBA" id="ARBA00022692"/>
    </source>
</evidence>
<comment type="caution">
    <text evidence="9">The sequence shown here is derived from an EMBL/GenBank/DDBJ whole genome shotgun (WGS) entry which is preliminary data.</text>
</comment>
<evidence type="ECO:0000313" key="10">
    <source>
        <dbReference type="Proteomes" id="UP001149719"/>
    </source>
</evidence>
<accession>A0ABT4JTI4</accession>
<dbReference type="InterPro" id="IPR029044">
    <property type="entry name" value="Nucleotide-diphossugar_trans"/>
</dbReference>
<evidence type="ECO:0000256" key="3">
    <source>
        <dbReference type="ARBA" id="ARBA00022679"/>
    </source>
</evidence>
<dbReference type="CDD" id="cd04187">
    <property type="entry name" value="DPM1_like_bac"/>
    <property type="match status" value="1"/>
</dbReference>
<reference evidence="9" key="1">
    <citation type="submission" date="2022-12" db="EMBL/GenBank/DDBJ databases">
        <title>Marinomonas 15G1-11 sp. nov, isolated from marine algae.</title>
        <authorList>
            <person name="Butt M."/>
            <person name="Choi D.G."/>
            <person name="Kim J.M."/>
            <person name="Lee J.K."/>
            <person name="Baek J.H."/>
            <person name="Jeon C.O."/>
        </authorList>
    </citation>
    <scope>NUCLEOTIDE SEQUENCE</scope>
    <source>
        <strain evidence="9">15G1-11</strain>
    </source>
</reference>
<keyword evidence="4 7" id="KW-0812">Transmembrane</keyword>
<comment type="subcellular location">
    <subcellularLocation>
        <location evidence="1">Membrane</location>
        <topology evidence="1">Multi-pass membrane protein</topology>
    </subcellularLocation>
</comment>
<dbReference type="Pfam" id="PF00535">
    <property type="entry name" value="Glycos_transf_2"/>
    <property type="match status" value="1"/>
</dbReference>
<dbReference type="InterPro" id="IPR001173">
    <property type="entry name" value="Glyco_trans_2-like"/>
</dbReference>
<dbReference type="PANTHER" id="PTHR48090">
    <property type="entry name" value="UNDECAPRENYL-PHOSPHATE 4-DEOXY-4-FORMAMIDO-L-ARABINOSE TRANSFERASE-RELATED"/>
    <property type="match status" value="1"/>
</dbReference>
<sequence length="319" mass="35967">MKKITILCPAFNEEAGIQAFLSILDSTLAPLAENYLFHIAILNDGSTDKTASAVSNYEASNFTITLCNFTRNFGKEAAIYAGLERYQSDAYIVMDTDLQHPPSLIPQMLDYWAQGFKVVESVKSARGKESWIYKLFSTAFYRGLSLLSSLELENHSDYKLLDNEVAEHIKKLPEKQRFFRGLVEWLGFPSVKIPFVVPEREGDSSSWSTLGLFKYSIHNIVSFTSAPLHLVTLIGFLMLIISIIIGSVSLYQWVIGVAVTGFTTVILLLLFIGSILMISLGLIGLYLAKIYDEIKSRPTYLVQDEINYPMKKKNQEEDR</sequence>
<keyword evidence="10" id="KW-1185">Reference proteome</keyword>